<evidence type="ECO:0000259" key="1">
    <source>
        <dbReference type="PROSITE" id="PS51186"/>
    </source>
</evidence>
<accession>A0A7V6A2E7</accession>
<dbReference type="InterPro" id="IPR000182">
    <property type="entry name" value="GNAT_dom"/>
</dbReference>
<dbReference type="Pfam" id="PF00583">
    <property type="entry name" value="Acetyltransf_1"/>
    <property type="match status" value="1"/>
</dbReference>
<gene>
    <name evidence="2" type="ORF">ENV52_04550</name>
</gene>
<dbReference type="Gene3D" id="3.40.630.30">
    <property type="match status" value="1"/>
</dbReference>
<protein>
    <submittedName>
        <fullName evidence="2">GNAT family N-acetyltransferase</fullName>
    </submittedName>
</protein>
<reference evidence="2" key="1">
    <citation type="journal article" date="2020" name="mSystems">
        <title>Genome- and Community-Level Interaction Insights into Carbon Utilization and Element Cycling Functions of Hydrothermarchaeota in Hydrothermal Sediment.</title>
        <authorList>
            <person name="Zhou Z."/>
            <person name="Liu Y."/>
            <person name="Xu W."/>
            <person name="Pan J."/>
            <person name="Luo Z.H."/>
            <person name="Li M."/>
        </authorList>
    </citation>
    <scope>NUCLEOTIDE SEQUENCE [LARGE SCALE GENOMIC DNA]</scope>
    <source>
        <strain evidence="2">SpSt-767</strain>
    </source>
</reference>
<sequence>MFFSDVGLIPGKSAFLADKVRMGVLQMDAEVLIREGREAEQDQVEALVKEAYREFKPLFPEHIWATWMDNIRETVHSPAGVMIVAETAGGLQGVVKFYPDASQAGMGTWPPKAASMRILAVHPDSRGKGYGTLLVRECLVRARRLGIVTLYLSTGAFMRAARHLYEKLGFKRAPEFDRDPGPIAYRLDL</sequence>
<dbReference type="PANTHER" id="PTHR43072:SF60">
    <property type="entry name" value="L-2,4-DIAMINOBUTYRIC ACID ACETYLTRANSFERASE"/>
    <property type="match status" value="1"/>
</dbReference>
<dbReference type="GO" id="GO:0016747">
    <property type="term" value="F:acyltransferase activity, transferring groups other than amino-acyl groups"/>
    <property type="evidence" value="ECO:0007669"/>
    <property type="project" value="InterPro"/>
</dbReference>
<comment type="caution">
    <text evidence="2">The sequence shown here is derived from an EMBL/GenBank/DDBJ whole genome shotgun (WGS) entry which is preliminary data.</text>
</comment>
<proteinExistence type="predicted"/>
<keyword evidence="2" id="KW-0808">Transferase</keyword>
<dbReference type="SUPFAM" id="SSF55729">
    <property type="entry name" value="Acyl-CoA N-acyltransferases (Nat)"/>
    <property type="match status" value="1"/>
</dbReference>
<dbReference type="PROSITE" id="PS51186">
    <property type="entry name" value="GNAT"/>
    <property type="match status" value="1"/>
</dbReference>
<dbReference type="InterPro" id="IPR016181">
    <property type="entry name" value="Acyl_CoA_acyltransferase"/>
</dbReference>
<name>A0A7V6A2E7_9BACT</name>
<dbReference type="CDD" id="cd04301">
    <property type="entry name" value="NAT_SF"/>
    <property type="match status" value="1"/>
</dbReference>
<feature type="domain" description="N-acetyltransferase" evidence="1">
    <location>
        <begin position="31"/>
        <end position="189"/>
    </location>
</feature>
<organism evidence="2">
    <name type="scientific">Desulfobacca acetoxidans</name>
    <dbReference type="NCBI Taxonomy" id="60893"/>
    <lineage>
        <taxon>Bacteria</taxon>
        <taxon>Pseudomonadati</taxon>
        <taxon>Thermodesulfobacteriota</taxon>
        <taxon>Desulfobaccia</taxon>
        <taxon>Desulfobaccales</taxon>
        <taxon>Desulfobaccaceae</taxon>
        <taxon>Desulfobacca</taxon>
    </lineage>
</organism>
<dbReference type="EMBL" id="DTGR01000071">
    <property type="protein sequence ID" value="HHS28954.1"/>
    <property type="molecule type" value="Genomic_DNA"/>
</dbReference>
<evidence type="ECO:0000313" key="2">
    <source>
        <dbReference type="EMBL" id="HHS28954.1"/>
    </source>
</evidence>
<dbReference type="PANTHER" id="PTHR43072">
    <property type="entry name" value="N-ACETYLTRANSFERASE"/>
    <property type="match status" value="1"/>
</dbReference>
<dbReference type="AlphaFoldDB" id="A0A7V6A2E7"/>